<dbReference type="EMBL" id="BOOY01000005">
    <property type="protein sequence ID" value="GIJ01608.1"/>
    <property type="molecule type" value="Genomic_DNA"/>
</dbReference>
<keyword evidence="3" id="KW-1185">Reference proteome</keyword>
<evidence type="ECO:0000313" key="3">
    <source>
        <dbReference type="Proteomes" id="UP000652013"/>
    </source>
</evidence>
<dbReference type="InterPro" id="IPR030395">
    <property type="entry name" value="GP_PDE_dom"/>
</dbReference>
<accession>A0A8J3Y4I9</accession>
<dbReference type="Pfam" id="PF03009">
    <property type="entry name" value="GDPD"/>
    <property type="match status" value="1"/>
</dbReference>
<evidence type="ECO:0000259" key="1">
    <source>
        <dbReference type="PROSITE" id="PS51704"/>
    </source>
</evidence>
<reference evidence="2" key="1">
    <citation type="submission" date="2021-01" db="EMBL/GenBank/DDBJ databases">
        <title>Whole genome shotgun sequence of Spirilliplanes yamanashiensis NBRC 15828.</title>
        <authorList>
            <person name="Komaki H."/>
            <person name="Tamura T."/>
        </authorList>
    </citation>
    <scope>NUCLEOTIDE SEQUENCE</scope>
    <source>
        <strain evidence="2">NBRC 15828</strain>
    </source>
</reference>
<dbReference type="PANTHER" id="PTHR46211">
    <property type="entry name" value="GLYCEROPHOSPHORYL DIESTER PHOSPHODIESTERASE"/>
    <property type="match status" value="1"/>
</dbReference>
<name>A0A8J3Y4I9_9ACTN</name>
<dbReference type="Proteomes" id="UP000652013">
    <property type="component" value="Unassembled WGS sequence"/>
</dbReference>
<dbReference type="PANTHER" id="PTHR46211:SF14">
    <property type="entry name" value="GLYCEROPHOSPHODIESTER PHOSPHODIESTERASE"/>
    <property type="match status" value="1"/>
</dbReference>
<organism evidence="2 3">
    <name type="scientific">Spirilliplanes yamanashiensis</name>
    <dbReference type="NCBI Taxonomy" id="42233"/>
    <lineage>
        <taxon>Bacteria</taxon>
        <taxon>Bacillati</taxon>
        <taxon>Actinomycetota</taxon>
        <taxon>Actinomycetes</taxon>
        <taxon>Micromonosporales</taxon>
        <taxon>Micromonosporaceae</taxon>
        <taxon>Spirilliplanes</taxon>
    </lineage>
</organism>
<dbReference type="RefSeq" id="WP_203936927.1">
    <property type="nucleotide sequence ID" value="NZ_BAAAGJ010000005.1"/>
</dbReference>
<evidence type="ECO:0000313" key="2">
    <source>
        <dbReference type="EMBL" id="GIJ01608.1"/>
    </source>
</evidence>
<dbReference type="AlphaFoldDB" id="A0A8J3Y4I9"/>
<protein>
    <submittedName>
        <fullName evidence="2">Glycerophosphodiester phosphodiesterase</fullName>
    </submittedName>
</protein>
<feature type="domain" description="GP-PDE" evidence="1">
    <location>
        <begin position="2"/>
        <end position="239"/>
    </location>
</feature>
<comment type="caution">
    <text evidence="2">The sequence shown here is derived from an EMBL/GenBank/DDBJ whole genome shotgun (WGS) entry which is preliminary data.</text>
</comment>
<dbReference type="SUPFAM" id="SSF51695">
    <property type="entry name" value="PLC-like phosphodiesterases"/>
    <property type="match status" value="1"/>
</dbReference>
<dbReference type="GO" id="GO:0006629">
    <property type="term" value="P:lipid metabolic process"/>
    <property type="evidence" value="ECO:0007669"/>
    <property type="project" value="InterPro"/>
</dbReference>
<dbReference type="PROSITE" id="PS51704">
    <property type="entry name" value="GP_PDE"/>
    <property type="match status" value="1"/>
</dbReference>
<sequence>MTFVVAHRGYAGIAPENTLLALHAGVAAGADWIEFDVRTTADGVPVVIHDRLLGRTVPGAGPVAEVRFDDLRSRDAGGWFAPVFAGVRVPTLAEVLDLLAAAPGPQVLLEIKPPATGDEVKAILAQLTERGLVRRTVLQSFADPVLHAAAELLPELRRGVLREGLDADPAAVVRAHGAVFYNPSLADVVGDPSVVPAVAAAGAAVMPWTVNEPAGWAAALGLGVGGIITDRPAELRGWLAARG</sequence>
<dbReference type="Gene3D" id="3.20.20.190">
    <property type="entry name" value="Phosphatidylinositol (PI) phosphodiesterase"/>
    <property type="match status" value="1"/>
</dbReference>
<gene>
    <name evidence="2" type="ORF">Sya03_09600</name>
</gene>
<dbReference type="InterPro" id="IPR017946">
    <property type="entry name" value="PLC-like_Pdiesterase_TIM-brl"/>
</dbReference>
<dbReference type="GO" id="GO:0008081">
    <property type="term" value="F:phosphoric diester hydrolase activity"/>
    <property type="evidence" value="ECO:0007669"/>
    <property type="project" value="InterPro"/>
</dbReference>
<proteinExistence type="predicted"/>